<evidence type="ECO:0000313" key="3">
    <source>
        <dbReference type="Proteomes" id="UP000188354"/>
    </source>
</evidence>
<dbReference type="EMBL" id="CM007375">
    <property type="protein sequence ID" value="OIV96703.1"/>
    <property type="molecule type" value="Genomic_DNA"/>
</dbReference>
<organism evidence="2 3">
    <name type="scientific">Lupinus angustifolius</name>
    <name type="common">Narrow-leaved blue lupine</name>
    <dbReference type="NCBI Taxonomy" id="3871"/>
    <lineage>
        <taxon>Eukaryota</taxon>
        <taxon>Viridiplantae</taxon>
        <taxon>Streptophyta</taxon>
        <taxon>Embryophyta</taxon>
        <taxon>Tracheophyta</taxon>
        <taxon>Spermatophyta</taxon>
        <taxon>Magnoliopsida</taxon>
        <taxon>eudicotyledons</taxon>
        <taxon>Gunneridae</taxon>
        <taxon>Pentapetalae</taxon>
        <taxon>rosids</taxon>
        <taxon>fabids</taxon>
        <taxon>Fabales</taxon>
        <taxon>Fabaceae</taxon>
        <taxon>Papilionoideae</taxon>
        <taxon>50 kb inversion clade</taxon>
        <taxon>genistoids sensu lato</taxon>
        <taxon>core genistoids</taxon>
        <taxon>Genisteae</taxon>
        <taxon>Lupinus</taxon>
    </lineage>
</organism>
<gene>
    <name evidence="2" type="ORF">TanjilG_09245</name>
</gene>
<dbReference type="AlphaFoldDB" id="A0A4P1QWV7"/>
<protein>
    <submittedName>
        <fullName evidence="2">Uncharacterized protein</fullName>
    </submittedName>
</protein>
<dbReference type="Proteomes" id="UP000188354">
    <property type="component" value="Chromosome LG15"/>
</dbReference>
<keyword evidence="3" id="KW-1185">Reference proteome</keyword>
<feature type="region of interest" description="Disordered" evidence="1">
    <location>
        <begin position="1"/>
        <end position="21"/>
    </location>
</feature>
<sequence length="197" mass="21991">MPNGHMEQGIGSLVQPSEGSMQVADERNDMHNQLLGVPNLQGQSSTLFQRTTLSSNLSGSQLIGSRIMGLSGIASLVQMPESTRLSRNNQYNSQVMMPEGHVEQGVSDFIQMIGRQERASNIQLEQVAPASSNRPTIWKNWKGKNGEEYVPPRRGRPRKRFEVGESSKCPKQQKIEKINVLYLLSNIVTSIWNIKNS</sequence>
<reference evidence="2 3" key="1">
    <citation type="journal article" date="2017" name="Plant Biotechnol. J.">
        <title>A comprehensive draft genome sequence for lupin (Lupinus angustifolius), an emerging health food: insights into plant-microbe interactions and legume evolution.</title>
        <authorList>
            <person name="Hane J.K."/>
            <person name="Ming Y."/>
            <person name="Kamphuis L.G."/>
            <person name="Nelson M.N."/>
            <person name="Garg G."/>
            <person name="Atkins C.A."/>
            <person name="Bayer P.E."/>
            <person name="Bravo A."/>
            <person name="Bringans S."/>
            <person name="Cannon S."/>
            <person name="Edwards D."/>
            <person name="Foley R."/>
            <person name="Gao L.L."/>
            <person name="Harrison M.J."/>
            <person name="Huang W."/>
            <person name="Hurgobin B."/>
            <person name="Li S."/>
            <person name="Liu C.W."/>
            <person name="McGrath A."/>
            <person name="Morahan G."/>
            <person name="Murray J."/>
            <person name="Weller J."/>
            <person name="Jian J."/>
            <person name="Singh K.B."/>
        </authorList>
    </citation>
    <scope>NUCLEOTIDE SEQUENCE [LARGE SCALE GENOMIC DNA]</scope>
    <source>
        <strain evidence="3">cv. Tanjil</strain>
        <tissue evidence="2">Whole plant</tissue>
    </source>
</reference>
<accession>A0A4P1QWV7</accession>
<proteinExistence type="predicted"/>
<evidence type="ECO:0000256" key="1">
    <source>
        <dbReference type="SAM" id="MobiDB-lite"/>
    </source>
</evidence>
<dbReference type="Gramene" id="OIV96703">
    <property type="protein sequence ID" value="OIV96703"/>
    <property type="gene ID" value="TanjilG_09245"/>
</dbReference>
<name>A0A4P1QWV7_LUPAN</name>
<evidence type="ECO:0000313" key="2">
    <source>
        <dbReference type="EMBL" id="OIV96703.1"/>
    </source>
</evidence>